<comment type="caution">
    <text evidence="1">The sequence shown here is derived from an EMBL/GenBank/DDBJ whole genome shotgun (WGS) entry which is preliminary data.</text>
</comment>
<protein>
    <submittedName>
        <fullName evidence="1">Uncharacterized protein</fullName>
    </submittedName>
</protein>
<dbReference type="Proteomes" id="UP001054945">
    <property type="component" value="Unassembled WGS sequence"/>
</dbReference>
<evidence type="ECO:0000313" key="1">
    <source>
        <dbReference type="EMBL" id="GIY04285.1"/>
    </source>
</evidence>
<accession>A0AAV4Q5H2</accession>
<gene>
    <name evidence="1" type="ORF">CEXT_705541</name>
</gene>
<evidence type="ECO:0000313" key="2">
    <source>
        <dbReference type="Proteomes" id="UP001054945"/>
    </source>
</evidence>
<name>A0AAV4Q5H2_CAEEX</name>
<dbReference type="EMBL" id="BPLR01005692">
    <property type="protein sequence ID" value="GIY04285.1"/>
    <property type="molecule type" value="Genomic_DNA"/>
</dbReference>
<proteinExistence type="predicted"/>
<reference evidence="1 2" key="1">
    <citation type="submission" date="2021-06" db="EMBL/GenBank/DDBJ databases">
        <title>Caerostris extrusa draft genome.</title>
        <authorList>
            <person name="Kono N."/>
            <person name="Arakawa K."/>
        </authorList>
    </citation>
    <scope>NUCLEOTIDE SEQUENCE [LARGE SCALE GENOMIC DNA]</scope>
</reference>
<sequence>MRVQMEVSHCPEFICEISHTQEIPYVRSSFCSESSYERYLIVLRIQMEVSHPPGSSYERYLIVLRIQMEVSHPPGSSYERYLIVLRIQMEVSHPPGSSYERYLIVLRIQVEVSHPPGRYLIVLENSWNPILQGVSHRPI</sequence>
<dbReference type="AlphaFoldDB" id="A0AAV4Q5H2"/>
<organism evidence="1 2">
    <name type="scientific">Caerostris extrusa</name>
    <name type="common">Bark spider</name>
    <name type="synonym">Caerostris bankana</name>
    <dbReference type="NCBI Taxonomy" id="172846"/>
    <lineage>
        <taxon>Eukaryota</taxon>
        <taxon>Metazoa</taxon>
        <taxon>Ecdysozoa</taxon>
        <taxon>Arthropoda</taxon>
        <taxon>Chelicerata</taxon>
        <taxon>Arachnida</taxon>
        <taxon>Araneae</taxon>
        <taxon>Araneomorphae</taxon>
        <taxon>Entelegynae</taxon>
        <taxon>Araneoidea</taxon>
        <taxon>Araneidae</taxon>
        <taxon>Caerostris</taxon>
    </lineage>
</organism>
<keyword evidence="2" id="KW-1185">Reference proteome</keyword>